<gene>
    <name evidence="3" type="ORF">AC731_009180</name>
</gene>
<feature type="transmembrane region" description="Helical" evidence="1">
    <location>
        <begin position="34"/>
        <end position="59"/>
    </location>
</feature>
<feature type="domain" description="DUF4401" evidence="2">
    <location>
        <begin position="33"/>
        <end position="347"/>
    </location>
</feature>
<evidence type="ECO:0000259" key="2">
    <source>
        <dbReference type="Pfam" id="PF14351"/>
    </source>
</evidence>
<sequence length="354" mass="36560">MRAAEAELGELLRDRGIVDAAGHAALLATRPGPWWLMLLQGVAAWFASLLIMSAVSLPLAGFGTTALVRGVAGVVLCATAIWLFRFDRLFTNQMALAFSLAGQGLLVWALGDRWDLVLDHDRQLAGVGLLVTGAMLLPRASRLHRVVCGLILIFDAGVLIGSGPGAEVLGVVLAAGVAWSCVTRSRWATHPRGGLLGALTLAAGVAALALPAILRLARGDAWAAAVVGHAGFAGGMAWLAPGAGLVLVALGAYLLRGASQRGRVTGVVVALLWGLVFHAVPGLIVAATVFLAAFQASQRTLAAFALLAAVLYVGEFYYLLDVSLLHKSGLLALGGAVLLAVRGGLRRLNPGDES</sequence>
<name>A0A127K584_9RHOO</name>
<feature type="transmembrane region" description="Helical" evidence="1">
    <location>
        <begin position="300"/>
        <end position="320"/>
    </location>
</feature>
<dbReference type="Proteomes" id="UP000036902">
    <property type="component" value="Chromosome"/>
</dbReference>
<feature type="transmembrane region" description="Helical" evidence="1">
    <location>
        <begin position="236"/>
        <end position="255"/>
    </location>
</feature>
<evidence type="ECO:0000313" key="3">
    <source>
        <dbReference type="EMBL" id="AMO37108.1"/>
    </source>
</evidence>
<dbReference type="InterPro" id="IPR025513">
    <property type="entry name" value="DUF4401"/>
</dbReference>
<keyword evidence="1" id="KW-0812">Transmembrane</keyword>
<keyword evidence="1" id="KW-0472">Membrane</keyword>
<organism evidence="3 4">
    <name type="scientific">Thauera humireducens</name>
    <dbReference type="NCBI Taxonomy" id="1134435"/>
    <lineage>
        <taxon>Bacteria</taxon>
        <taxon>Pseudomonadati</taxon>
        <taxon>Pseudomonadota</taxon>
        <taxon>Betaproteobacteria</taxon>
        <taxon>Rhodocyclales</taxon>
        <taxon>Zoogloeaceae</taxon>
        <taxon>Thauera</taxon>
    </lineage>
</organism>
<keyword evidence="1" id="KW-1133">Transmembrane helix</keyword>
<feature type="transmembrane region" description="Helical" evidence="1">
    <location>
        <begin position="267"/>
        <end position="294"/>
    </location>
</feature>
<feature type="transmembrane region" description="Helical" evidence="1">
    <location>
        <begin position="90"/>
        <end position="110"/>
    </location>
</feature>
<evidence type="ECO:0000313" key="4">
    <source>
        <dbReference type="Proteomes" id="UP000036902"/>
    </source>
</evidence>
<dbReference type="RefSeq" id="WP_048705452.1">
    <property type="nucleotide sequence ID" value="NZ_CP014646.1"/>
</dbReference>
<dbReference type="STRING" id="1134435.AC731_009180"/>
<accession>A0A127K584</accession>
<feature type="transmembrane region" description="Helical" evidence="1">
    <location>
        <begin position="66"/>
        <end position="84"/>
    </location>
</feature>
<protein>
    <recommendedName>
        <fullName evidence="2">DUF4401 domain-containing protein</fullName>
    </recommendedName>
</protein>
<reference evidence="4" key="1">
    <citation type="submission" date="2016-03" db="EMBL/GenBank/DDBJ databases">
        <authorList>
            <person name="Ma C."/>
            <person name="Zhou S."/>
            <person name="Yang G."/>
        </authorList>
    </citation>
    <scope>NUCLEOTIDE SEQUENCE [LARGE SCALE GENOMIC DNA]</scope>
    <source>
        <strain evidence="4">SgZ-1</strain>
    </source>
</reference>
<dbReference type="Pfam" id="PF14351">
    <property type="entry name" value="DUF4401"/>
    <property type="match status" value="1"/>
</dbReference>
<feature type="transmembrane region" description="Helical" evidence="1">
    <location>
        <begin position="166"/>
        <end position="182"/>
    </location>
</feature>
<proteinExistence type="predicted"/>
<dbReference type="KEGG" id="thu:AC731_009180"/>
<dbReference type="EMBL" id="CP014646">
    <property type="protein sequence ID" value="AMO37108.1"/>
    <property type="molecule type" value="Genomic_DNA"/>
</dbReference>
<evidence type="ECO:0000256" key="1">
    <source>
        <dbReference type="SAM" id="Phobius"/>
    </source>
</evidence>
<feature type="transmembrane region" description="Helical" evidence="1">
    <location>
        <begin position="194"/>
        <end position="216"/>
    </location>
</feature>
<dbReference type="AlphaFoldDB" id="A0A127K584"/>
<keyword evidence="4" id="KW-1185">Reference proteome</keyword>